<gene>
    <name evidence="1" type="ORF">T4C_11826</name>
</gene>
<dbReference type="Proteomes" id="UP000054826">
    <property type="component" value="Unassembled WGS sequence"/>
</dbReference>
<comment type="caution">
    <text evidence="1">The sequence shown here is derived from an EMBL/GenBank/DDBJ whole genome shotgun (WGS) entry which is preliminary data.</text>
</comment>
<sequence>MNHTGWQCVDHGQLIAAQIQLLQMKQTFENTGADGLQTVVLQVQNPQTAQAPHLQSTDVENFIVTQVEHEQLLLF</sequence>
<dbReference type="AlphaFoldDB" id="A0A0V1JJP1"/>
<accession>A0A0V1JJP1</accession>
<reference evidence="1 2" key="1">
    <citation type="submission" date="2015-01" db="EMBL/GenBank/DDBJ databases">
        <title>Evolution of Trichinella species and genotypes.</title>
        <authorList>
            <person name="Korhonen P.K."/>
            <person name="Edoardo P."/>
            <person name="Giuseppe L.R."/>
            <person name="Gasser R.B."/>
        </authorList>
    </citation>
    <scope>NUCLEOTIDE SEQUENCE [LARGE SCALE GENOMIC DNA]</scope>
    <source>
        <strain evidence="1">ISS176</strain>
    </source>
</reference>
<dbReference type="EMBL" id="JYDV01000094">
    <property type="protein sequence ID" value="KRZ35219.1"/>
    <property type="molecule type" value="Genomic_DNA"/>
</dbReference>
<name>A0A0V1JJP1_TRIPS</name>
<protein>
    <submittedName>
        <fullName evidence="1">Uncharacterized protein</fullName>
    </submittedName>
</protein>
<evidence type="ECO:0000313" key="1">
    <source>
        <dbReference type="EMBL" id="KRZ35219.1"/>
    </source>
</evidence>
<evidence type="ECO:0000313" key="2">
    <source>
        <dbReference type="Proteomes" id="UP000054826"/>
    </source>
</evidence>
<proteinExistence type="predicted"/>
<organism evidence="1 2">
    <name type="scientific">Trichinella pseudospiralis</name>
    <name type="common">Parasitic roundworm</name>
    <dbReference type="NCBI Taxonomy" id="6337"/>
    <lineage>
        <taxon>Eukaryota</taxon>
        <taxon>Metazoa</taxon>
        <taxon>Ecdysozoa</taxon>
        <taxon>Nematoda</taxon>
        <taxon>Enoplea</taxon>
        <taxon>Dorylaimia</taxon>
        <taxon>Trichinellida</taxon>
        <taxon>Trichinellidae</taxon>
        <taxon>Trichinella</taxon>
    </lineage>
</organism>